<name>A0A6M3WVR5_PTELU</name>
<dbReference type="Gene3D" id="3.60.15.10">
    <property type="entry name" value="Ribonuclease Z/Hydroxyacylglutathione hydrolase-like"/>
    <property type="match status" value="1"/>
</dbReference>
<dbReference type="SUPFAM" id="SSF56281">
    <property type="entry name" value="Metallo-hydrolase/oxidoreductase"/>
    <property type="match status" value="1"/>
</dbReference>
<dbReference type="EMBL" id="MT117916">
    <property type="protein sequence ID" value="QJH88200.1"/>
    <property type="molecule type" value="Genomic_DNA"/>
</dbReference>
<dbReference type="PANTHER" id="PTHR46018">
    <property type="entry name" value="ZINC PHOSPHODIESTERASE ELAC PROTEIN 1"/>
    <property type="match status" value="1"/>
</dbReference>
<gene>
    <name evidence="1" type="primary">rnz</name>
</gene>
<evidence type="ECO:0000313" key="1">
    <source>
        <dbReference type="EMBL" id="QJH88200.1"/>
    </source>
</evidence>
<dbReference type="PANTHER" id="PTHR46018:SF2">
    <property type="entry name" value="ZINC PHOSPHODIESTERASE ELAC PROTEIN 1"/>
    <property type="match status" value="1"/>
</dbReference>
<keyword evidence="1" id="KW-0934">Plastid</keyword>
<sequence>MEIIVLTHYLPNLQKGTNCFALKLIQSKEIWLFNCIEGCQHILVKKNIKINHISKIILTELHVNNISGLIGLLSSLHLVGRTQDIHIYSQKEVKYYIEIAKKYSQTNFKYNIYTHRLYTGLIIQNQKYKLYTFTHTSKFIFSMITKELNGIFRLSKAKTFNLIQGPLYGKLKADNYFLLPDGSYMKGQDFKYNNKSGSNLAFINYKYHYRNSYEISNQSILLK</sequence>
<dbReference type="GO" id="GO:0042781">
    <property type="term" value="F:3'-tRNA processing endoribonuclease activity"/>
    <property type="evidence" value="ECO:0007669"/>
    <property type="project" value="TreeGrafter"/>
</dbReference>
<keyword evidence="1" id="KW-0150">Chloroplast</keyword>
<reference evidence="1" key="1">
    <citation type="journal article" date="2020" name="J. Phycol.">
        <title>The Organelle Genomes in the Photosynthetic Red Algal Parasite Pterocladiophila hemisphaerica (Florideophyceae, Rhodophyta) Have Elevated Substitution Rates and Extreme Gene Loss in the Plastid Genome.</title>
        <authorList>
            <person name="Preuss M."/>
            <person name="Verbruggen H."/>
            <person name="Zuccarello G.C."/>
        </authorList>
    </citation>
    <scope>NUCLEOTIDE SEQUENCE</scope>
</reference>
<organism evidence="1">
    <name type="scientific">Pterocladia lucida</name>
    <name type="common">Red seaweed</name>
    <name type="synonym">Fucus lucidus</name>
    <dbReference type="NCBI Taxonomy" id="31408"/>
    <lineage>
        <taxon>Eukaryota</taxon>
        <taxon>Rhodophyta</taxon>
        <taxon>Florideophyceae</taxon>
        <taxon>Rhodymeniophycidae</taxon>
        <taxon>Gelidiales</taxon>
        <taxon>Pterocladiaceae</taxon>
        <taxon>Pterocladia</taxon>
    </lineage>
</organism>
<proteinExistence type="predicted"/>
<dbReference type="AlphaFoldDB" id="A0A6M3WVR5"/>
<dbReference type="InterPro" id="IPR036866">
    <property type="entry name" value="RibonucZ/Hydroxyglut_hydro"/>
</dbReference>
<geneLocation type="chloroplast" evidence="1"/>
<accession>A0A6M3WVR5</accession>
<protein>
    <submittedName>
        <fullName evidence="1">Rnz</fullName>
    </submittedName>
</protein>